<dbReference type="EMBL" id="CM017327">
    <property type="protein sequence ID" value="KAE8099176.1"/>
    <property type="molecule type" value="Genomic_DNA"/>
</dbReference>
<evidence type="ECO:0000313" key="4">
    <source>
        <dbReference type="Proteomes" id="UP000327013"/>
    </source>
</evidence>
<dbReference type="GO" id="GO:0050821">
    <property type="term" value="P:protein stabilization"/>
    <property type="evidence" value="ECO:0007669"/>
    <property type="project" value="TreeGrafter"/>
</dbReference>
<dbReference type="PANTHER" id="PTHR12329:SF40">
    <property type="entry name" value="BAG FAMILY MOLECULAR CHAPERONE REGULATOR 4"/>
    <property type="match status" value="1"/>
</dbReference>
<sequence>MKQLLKLDSIEAEGEAKLQRKAEVRRVQNFVEKLDNLKGRNGNPNSNSKSSECCLGNNQRGDLRLWSGKLECPTLVIFGKYNAGLGTV</sequence>
<evidence type="ECO:0000259" key="2">
    <source>
        <dbReference type="PROSITE" id="PS51035"/>
    </source>
</evidence>
<keyword evidence="1" id="KW-0143">Chaperone</keyword>
<gene>
    <name evidence="3" type="ORF">FH972_017180</name>
</gene>
<dbReference type="InterPro" id="IPR036533">
    <property type="entry name" value="BAG_dom_sf"/>
</dbReference>
<accession>A0A5N6RLH6</accession>
<dbReference type="GO" id="GO:0051087">
    <property type="term" value="F:protein-folding chaperone binding"/>
    <property type="evidence" value="ECO:0007669"/>
    <property type="project" value="InterPro"/>
</dbReference>
<feature type="domain" description="BAG" evidence="2">
    <location>
        <begin position="1"/>
        <end position="38"/>
    </location>
</feature>
<evidence type="ECO:0000313" key="3">
    <source>
        <dbReference type="EMBL" id="KAE8099176.1"/>
    </source>
</evidence>
<reference evidence="3 4" key="1">
    <citation type="submission" date="2019-06" db="EMBL/GenBank/DDBJ databases">
        <title>A chromosomal-level reference genome of Carpinus fangiana (Coryloideae, Betulaceae).</title>
        <authorList>
            <person name="Yang X."/>
            <person name="Wang Z."/>
            <person name="Zhang L."/>
            <person name="Hao G."/>
            <person name="Liu J."/>
            <person name="Yang Y."/>
        </authorList>
    </citation>
    <scope>NUCLEOTIDE SEQUENCE [LARGE SCALE GENOMIC DNA]</scope>
    <source>
        <strain evidence="3">Cfa_2016G</strain>
        <tissue evidence="3">Leaf</tissue>
    </source>
</reference>
<dbReference type="SUPFAM" id="SSF63491">
    <property type="entry name" value="BAG domain"/>
    <property type="match status" value="1"/>
</dbReference>
<organism evidence="3 4">
    <name type="scientific">Carpinus fangiana</name>
    <dbReference type="NCBI Taxonomy" id="176857"/>
    <lineage>
        <taxon>Eukaryota</taxon>
        <taxon>Viridiplantae</taxon>
        <taxon>Streptophyta</taxon>
        <taxon>Embryophyta</taxon>
        <taxon>Tracheophyta</taxon>
        <taxon>Spermatophyta</taxon>
        <taxon>Magnoliopsida</taxon>
        <taxon>eudicotyledons</taxon>
        <taxon>Gunneridae</taxon>
        <taxon>Pentapetalae</taxon>
        <taxon>rosids</taxon>
        <taxon>fabids</taxon>
        <taxon>Fagales</taxon>
        <taxon>Betulaceae</taxon>
        <taxon>Carpinus</taxon>
    </lineage>
</organism>
<name>A0A5N6RLH6_9ROSI</name>
<dbReference type="GO" id="GO:0005737">
    <property type="term" value="C:cytoplasm"/>
    <property type="evidence" value="ECO:0007669"/>
    <property type="project" value="TreeGrafter"/>
</dbReference>
<dbReference type="InterPro" id="IPR039773">
    <property type="entry name" value="BAG_chaperone_regulator"/>
</dbReference>
<dbReference type="OrthoDB" id="417450at2759"/>
<dbReference type="GO" id="GO:0000774">
    <property type="term" value="F:adenyl-nucleotide exchange factor activity"/>
    <property type="evidence" value="ECO:0007669"/>
    <property type="project" value="TreeGrafter"/>
</dbReference>
<dbReference type="InterPro" id="IPR003103">
    <property type="entry name" value="BAG_domain"/>
</dbReference>
<proteinExistence type="predicted"/>
<dbReference type="Proteomes" id="UP000327013">
    <property type="component" value="Chromosome 7"/>
</dbReference>
<protein>
    <recommendedName>
        <fullName evidence="2">BAG domain-containing protein</fullName>
    </recommendedName>
</protein>
<dbReference type="Pfam" id="PF02179">
    <property type="entry name" value="BAG"/>
    <property type="match status" value="1"/>
</dbReference>
<dbReference type="AlphaFoldDB" id="A0A5N6RLH6"/>
<dbReference type="Gene3D" id="1.20.58.120">
    <property type="entry name" value="BAG domain"/>
    <property type="match status" value="1"/>
</dbReference>
<dbReference type="PANTHER" id="PTHR12329">
    <property type="entry name" value="BCL2-ASSOCIATED ATHANOGENE"/>
    <property type="match status" value="1"/>
</dbReference>
<evidence type="ECO:0000256" key="1">
    <source>
        <dbReference type="ARBA" id="ARBA00023186"/>
    </source>
</evidence>
<dbReference type="PROSITE" id="PS51035">
    <property type="entry name" value="BAG"/>
    <property type="match status" value="1"/>
</dbReference>
<keyword evidence="4" id="KW-1185">Reference proteome</keyword>